<protein>
    <recommendedName>
        <fullName evidence="4">IclR-ED domain-containing protein</fullName>
    </recommendedName>
</protein>
<dbReference type="PANTHER" id="PTHR30136:SF24">
    <property type="entry name" value="HTH-TYPE TRANSCRIPTIONAL REPRESSOR ALLR"/>
    <property type="match status" value="1"/>
</dbReference>
<evidence type="ECO:0000256" key="2">
    <source>
        <dbReference type="ARBA" id="ARBA00023163"/>
    </source>
</evidence>
<dbReference type="InterPro" id="IPR011990">
    <property type="entry name" value="TPR-like_helical_dom_sf"/>
</dbReference>
<name>A0A5P2DAD2_STRVZ</name>
<dbReference type="AlphaFoldDB" id="A0A5P2DAD2"/>
<keyword evidence="2" id="KW-0804">Transcription</keyword>
<gene>
    <name evidence="5" type="ORF">DEJ50_33700</name>
</gene>
<dbReference type="PANTHER" id="PTHR30136">
    <property type="entry name" value="HELIX-TURN-HELIX TRANSCRIPTIONAL REGULATOR, ICLR FAMILY"/>
    <property type="match status" value="1"/>
</dbReference>
<dbReference type="Gene3D" id="1.10.10.10">
    <property type="entry name" value="Winged helix-like DNA-binding domain superfamily/Winged helix DNA-binding domain"/>
    <property type="match status" value="1"/>
</dbReference>
<evidence type="ECO:0000256" key="3">
    <source>
        <dbReference type="SAM" id="MobiDB-lite"/>
    </source>
</evidence>
<dbReference type="InterPro" id="IPR036388">
    <property type="entry name" value="WH-like_DNA-bd_sf"/>
</dbReference>
<dbReference type="Gene3D" id="3.30.450.40">
    <property type="match status" value="1"/>
</dbReference>
<dbReference type="SUPFAM" id="SSF55781">
    <property type="entry name" value="GAF domain-like"/>
    <property type="match status" value="1"/>
</dbReference>
<dbReference type="GO" id="GO:0003677">
    <property type="term" value="F:DNA binding"/>
    <property type="evidence" value="ECO:0007669"/>
    <property type="project" value="TreeGrafter"/>
</dbReference>
<evidence type="ECO:0000259" key="4">
    <source>
        <dbReference type="Pfam" id="PF01614"/>
    </source>
</evidence>
<dbReference type="InterPro" id="IPR050707">
    <property type="entry name" value="HTH_MetabolicPath_Reg"/>
</dbReference>
<sequence>MRWDVSDVSRHDGDHGDVRAPAAPAGLTATPATDVHQQADFWDRPQGDWGPPDTAPPAEEEAWWEERAQANAFYVLGSRALRRGELKEAAHWLGRAADQEHPGSLFRLAVIACRMLGELGTPRAAFLVSEAARCGHADARYLMRRRLGLPAGKERPGAQDPEFYAELADAMGHRQDVAPLAHPVSRRSGIDTAAPARSWSPQTLRAPSLTDTFQQQPQETRLARRWDSVQRVLEVLDLVGDAGSSVSAEYLRRKTSLPRTVIERLLIWLCGKGFLTTVMDGGYTPGPVLQILAQEATQGLDANVLRPTGGEPAPGHTIRKLLAGLRDAAGAAVYVGTYSEGEIRIDQCADSPIAPKVTEWVDFRSAAHATAVGKSLLQQLDFEQRMDHLTRHRPARLTSRTITNHHELFHAIDGHGPHAAQFDLLEYSNDEVCVAVPLGIGGEAGCVALSLPVAQRHRLLEAARILSSRSAGLLVSLLLTANPPRLETGRQGAPQRPQQDLDAAGGNSDPAAAVEGTTPSTHELLVAGLAQTADFASGRDPLLSAPIPQVPVVDAQSADMWRELEDLFAPDFDQPEVIFPDTPEDMNRRHVHRAGTASRCDT</sequence>
<reference evidence="5 6" key="1">
    <citation type="submission" date="2018-05" db="EMBL/GenBank/DDBJ databases">
        <title>Streptomyces venezuelae.</title>
        <authorList>
            <person name="Kim W."/>
            <person name="Lee N."/>
            <person name="Cho B.-K."/>
        </authorList>
    </citation>
    <scope>NUCLEOTIDE SEQUENCE [LARGE SCALE GENOMIC DNA]</scope>
    <source>
        <strain evidence="5 6">ATCC 21782</strain>
    </source>
</reference>
<feature type="compositionally biased region" description="Basic and acidic residues" evidence="3">
    <location>
        <begin position="1"/>
        <end position="18"/>
    </location>
</feature>
<proteinExistence type="predicted"/>
<feature type="compositionally biased region" description="Low complexity" evidence="3">
    <location>
        <begin position="20"/>
        <end position="33"/>
    </location>
</feature>
<dbReference type="GO" id="GO:0003700">
    <property type="term" value="F:DNA-binding transcription factor activity"/>
    <property type="evidence" value="ECO:0007669"/>
    <property type="project" value="TreeGrafter"/>
</dbReference>
<feature type="region of interest" description="Disordered" evidence="3">
    <location>
        <begin position="485"/>
        <end position="514"/>
    </location>
</feature>
<dbReference type="Proteomes" id="UP000325211">
    <property type="component" value="Chromosome"/>
</dbReference>
<evidence type="ECO:0000313" key="6">
    <source>
        <dbReference type="Proteomes" id="UP000325211"/>
    </source>
</evidence>
<keyword evidence="1" id="KW-0805">Transcription regulation</keyword>
<dbReference type="InterPro" id="IPR036390">
    <property type="entry name" value="WH_DNA-bd_sf"/>
</dbReference>
<evidence type="ECO:0000313" key="5">
    <source>
        <dbReference type="EMBL" id="QES52036.1"/>
    </source>
</evidence>
<dbReference type="Gene3D" id="1.25.40.10">
    <property type="entry name" value="Tetratricopeptide repeat domain"/>
    <property type="match status" value="1"/>
</dbReference>
<feature type="domain" description="IclR-ED" evidence="4">
    <location>
        <begin position="320"/>
        <end position="454"/>
    </location>
</feature>
<feature type="region of interest" description="Disordered" evidence="3">
    <location>
        <begin position="1"/>
        <end position="33"/>
    </location>
</feature>
<dbReference type="InterPro" id="IPR014757">
    <property type="entry name" value="Tscrpt_reg_IclR_C"/>
</dbReference>
<dbReference type="Pfam" id="PF01614">
    <property type="entry name" value="IclR_C"/>
    <property type="match status" value="1"/>
</dbReference>
<dbReference type="OrthoDB" id="4313243at2"/>
<dbReference type="EMBL" id="CP029190">
    <property type="protein sequence ID" value="QES52036.1"/>
    <property type="molecule type" value="Genomic_DNA"/>
</dbReference>
<dbReference type="SUPFAM" id="SSF46785">
    <property type="entry name" value="Winged helix' DNA-binding domain"/>
    <property type="match status" value="1"/>
</dbReference>
<dbReference type="InterPro" id="IPR029016">
    <property type="entry name" value="GAF-like_dom_sf"/>
</dbReference>
<organism evidence="5 6">
    <name type="scientific">Streptomyces venezuelae</name>
    <dbReference type="NCBI Taxonomy" id="54571"/>
    <lineage>
        <taxon>Bacteria</taxon>
        <taxon>Bacillati</taxon>
        <taxon>Actinomycetota</taxon>
        <taxon>Actinomycetes</taxon>
        <taxon>Kitasatosporales</taxon>
        <taxon>Streptomycetaceae</taxon>
        <taxon>Streptomyces</taxon>
    </lineage>
</organism>
<accession>A0A5P2DAD2</accession>
<evidence type="ECO:0000256" key="1">
    <source>
        <dbReference type="ARBA" id="ARBA00023015"/>
    </source>
</evidence>
<dbReference type="GO" id="GO:0045892">
    <property type="term" value="P:negative regulation of DNA-templated transcription"/>
    <property type="evidence" value="ECO:0007669"/>
    <property type="project" value="TreeGrafter"/>
</dbReference>